<evidence type="ECO:0000313" key="2">
    <source>
        <dbReference type="Proteomes" id="UP000292695"/>
    </source>
</evidence>
<sequence length="98" mass="11401">MPDEHGKHITEALSGRFVAPLSDDERVEHERARVLVRAVLSAYNGLIASETDEARRRELETERAVHTERFRRFAALSAEERSEILRTYPELLDRLRTE</sequence>
<dbReference type="AlphaFoldDB" id="A0A4R0IFL2"/>
<dbReference type="EMBL" id="SJKA01000007">
    <property type="protein sequence ID" value="TCC31317.1"/>
    <property type="molecule type" value="Genomic_DNA"/>
</dbReference>
<protein>
    <submittedName>
        <fullName evidence="1">Uncharacterized protein</fullName>
    </submittedName>
</protein>
<organism evidence="1 2">
    <name type="scientific">Kribbella sindirgiensis</name>
    <dbReference type="NCBI Taxonomy" id="1124744"/>
    <lineage>
        <taxon>Bacteria</taxon>
        <taxon>Bacillati</taxon>
        <taxon>Actinomycetota</taxon>
        <taxon>Actinomycetes</taxon>
        <taxon>Propionibacteriales</taxon>
        <taxon>Kribbellaceae</taxon>
        <taxon>Kribbella</taxon>
    </lineage>
</organism>
<dbReference type="Proteomes" id="UP000292695">
    <property type="component" value="Unassembled WGS sequence"/>
</dbReference>
<proteinExistence type="predicted"/>
<dbReference type="RefSeq" id="WP_131291442.1">
    <property type="nucleotide sequence ID" value="NZ_SJKA01000007.1"/>
</dbReference>
<accession>A0A4R0IFL2</accession>
<evidence type="ECO:0000313" key="1">
    <source>
        <dbReference type="EMBL" id="TCC31317.1"/>
    </source>
</evidence>
<keyword evidence="2" id="KW-1185">Reference proteome</keyword>
<name>A0A4R0IFL2_9ACTN</name>
<reference evidence="1 2" key="1">
    <citation type="submission" date="2019-02" db="EMBL/GenBank/DDBJ databases">
        <title>Kribbella capetownensis sp. nov. and Kribbella speibonae sp. nov., isolated from soil.</title>
        <authorList>
            <person name="Curtis S.M."/>
            <person name="Norton I."/>
            <person name="Everest G.J."/>
            <person name="Meyers P.R."/>
        </authorList>
    </citation>
    <scope>NUCLEOTIDE SEQUENCE [LARGE SCALE GENOMIC DNA]</scope>
    <source>
        <strain evidence="1 2">DSM 27082</strain>
    </source>
</reference>
<gene>
    <name evidence="1" type="ORF">E0H50_21805</name>
</gene>
<comment type="caution">
    <text evidence="1">The sequence shown here is derived from an EMBL/GenBank/DDBJ whole genome shotgun (WGS) entry which is preliminary data.</text>
</comment>